<protein>
    <submittedName>
        <fullName evidence="2">Uncharacterized protein</fullName>
    </submittedName>
</protein>
<name>A0A9P0MHN8_NEZVI</name>
<dbReference type="Proteomes" id="UP001152798">
    <property type="component" value="Chromosome 4"/>
</dbReference>
<reference evidence="2" key="1">
    <citation type="submission" date="2022-01" db="EMBL/GenBank/DDBJ databases">
        <authorList>
            <person name="King R."/>
        </authorList>
    </citation>
    <scope>NUCLEOTIDE SEQUENCE</scope>
</reference>
<organism evidence="2 3">
    <name type="scientific">Nezara viridula</name>
    <name type="common">Southern green stink bug</name>
    <name type="synonym">Cimex viridulus</name>
    <dbReference type="NCBI Taxonomy" id="85310"/>
    <lineage>
        <taxon>Eukaryota</taxon>
        <taxon>Metazoa</taxon>
        <taxon>Ecdysozoa</taxon>
        <taxon>Arthropoda</taxon>
        <taxon>Hexapoda</taxon>
        <taxon>Insecta</taxon>
        <taxon>Pterygota</taxon>
        <taxon>Neoptera</taxon>
        <taxon>Paraneoptera</taxon>
        <taxon>Hemiptera</taxon>
        <taxon>Heteroptera</taxon>
        <taxon>Panheteroptera</taxon>
        <taxon>Pentatomomorpha</taxon>
        <taxon>Pentatomoidea</taxon>
        <taxon>Pentatomidae</taxon>
        <taxon>Pentatominae</taxon>
        <taxon>Nezara</taxon>
    </lineage>
</organism>
<dbReference type="AlphaFoldDB" id="A0A9P0MHN8"/>
<evidence type="ECO:0000256" key="1">
    <source>
        <dbReference type="SAM" id="MobiDB-lite"/>
    </source>
</evidence>
<keyword evidence="3" id="KW-1185">Reference proteome</keyword>
<proteinExistence type="predicted"/>
<feature type="region of interest" description="Disordered" evidence="1">
    <location>
        <begin position="1"/>
        <end position="37"/>
    </location>
</feature>
<evidence type="ECO:0000313" key="3">
    <source>
        <dbReference type="Proteomes" id="UP001152798"/>
    </source>
</evidence>
<feature type="compositionally biased region" description="Basic and acidic residues" evidence="1">
    <location>
        <begin position="14"/>
        <end position="35"/>
    </location>
</feature>
<sequence>MSHPTKHSLPSWKGKNDEDTKFDERYRYEEPRDPPRIVGFTFKNSKRVLESTCDEHNDTPYGMSPGK</sequence>
<evidence type="ECO:0000313" key="2">
    <source>
        <dbReference type="EMBL" id="CAH1398273.1"/>
    </source>
</evidence>
<accession>A0A9P0MHN8</accession>
<gene>
    <name evidence="2" type="ORF">NEZAVI_LOCUS7958</name>
</gene>
<dbReference type="EMBL" id="OV725080">
    <property type="protein sequence ID" value="CAH1398273.1"/>
    <property type="molecule type" value="Genomic_DNA"/>
</dbReference>